<accession>A0ABS0FDH5</accession>
<evidence type="ECO:0000313" key="1">
    <source>
        <dbReference type="EMBL" id="MBF8457774.1"/>
    </source>
</evidence>
<organism evidence="1 2">
    <name type="scientific">Kaistella gelatinilytica</name>
    <dbReference type="NCBI Taxonomy" id="2787636"/>
    <lineage>
        <taxon>Bacteria</taxon>
        <taxon>Pseudomonadati</taxon>
        <taxon>Bacteroidota</taxon>
        <taxon>Flavobacteriia</taxon>
        <taxon>Flavobacteriales</taxon>
        <taxon>Weeksellaceae</taxon>
        <taxon>Chryseobacterium group</taxon>
        <taxon>Kaistella</taxon>
    </lineage>
</organism>
<dbReference type="Proteomes" id="UP000660070">
    <property type="component" value="Unassembled WGS sequence"/>
</dbReference>
<keyword evidence="2" id="KW-1185">Reference proteome</keyword>
<dbReference type="RefSeq" id="WP_196080258.1">
    <property type="nucleotide sequence ID" value="NZ_JADPVI010000003.1"/>
</dbReference>
<dbReference type="EMBL" id="JADPVI010000003">
    <property type="protein sequence ID" value="MBF8457774.1"/>
    <property type="molecule type" value="Genomic_DNA"/>
</dbReference>
<reference evidence="1 2" key="1">
    <citation type="submission" date="2020-11" db="EMBL/GenBank/DDBJ databases">
        <title>Kaistella gelatinilytica sp. nov., a flavobacterium isolated from Antarctic Soil.</title>
        <authorList>
            <person name="Li J."/>
        </authorList>
    </citation>
    <scope>NUCLEOTIDE SEQUENCE [LARGE SCALE GENOMIC DNA]</scope>
    <source>
        <strain evidence="1 2">G5-32</strain>
    </source>
</reference>
<protein>
    <submittedName>
        <fullName evidence="1">Uncharacterized protein</fullName>
    </submittedName>
</protein>
<gene>
    <name evidence="1" type="ORF">IV494_11345</name>
</gene>
<name>A0ABS0FDH5_9FLAO</name>
<proteinExistence type="predicted"/>
<sequence>MILVRIEPILINTDALKCFLNITKGDYNKQNVRHEKAASKNEAAFL</sequence>
<comment type="caution">
    <text evidence="1">The sequence shown here is derived from an EMBL/GenBank/DDBJ whole genome shotgun (WGS) entry which is preliminary data.</text>
</comment>
<evidence type="ECO:0000313" key="2">
    <source>
        <dbReference type="Proteomes" id="UP000660070"/>
    </source>
</evidence>